<reference evidence="1" key="1">
    <citation type="submission" date="2021-03" db="EMBL/GenBank/DDBJ databases">
        <title>Draft genome sequence of rust myrtle Austropuccinia psidii MF-1, a brazilian biotype.</title>
        <authorList>
            <person name="Quecine M.C."/>
            <person name="Pachon D.M.R."/>
            <person name="Bonatelli M.L."/>
            <person name="Correr F.H."/>
            <person name="Franceschini L.M."/>
            <person name="Leite T.F."/>
            <person name="Margarido G.R.A."/>
            <person name="Almeida C.A."/>
            <person name="Ferrarezi J.A."/>
            <person name="Labate C.A."/>
        </authorList>
    </citation>
    <scope>NUCLEOTIDE SEQUENCE</scope>
    <source>
        <strain evidence="1">MF-1</strain>
    </source>
</reference>
<dbReference type="GO" id="GO:0003676">
    <property type="term" value="F:nucleic acid binding"/>
    <property type="evidence" value="ECO:0007669"/>
    <property type="project" value="InterPro"/>
</dbReference>
<evidence type="ECO:0000313" key="2">
    <source>
        <dbReference type="Proteomes" id="UP000765509"/>
    </source>
</evidence>
<proteinExistence type="predicted"/>
<gene>
    <name evidence="1" type="ORF">O181_108596</name>
</gene>
<dbReference type="Proteomes" id="UP000765509">
    <property type="component" value="Unassembled WGS sequence"/>
</dbReference>
<dbReference type="AlphaFoldDB" id="A0A9Q3PQ51"/>
<dbReference type="EMBL" id="AVOT02083420">
    <property type="protein sequence ID" value="MBW0568881.1"/>
    <property type="molecule type" value="Genomic_DNA"/>
</dbReference>
<keyword evidence="2" id="KW-1185">Reference proteome</keyword>
<comment type="caution">
    <text evidence="1">The sequence shown here is derived from an EMBL/GenBank/DDBJ whole genome shotgun (WGS) entry which is preliminary data.</text>
</comment>
<sequence length="111" mass="12962">MIRRFCAYGLEFKDPVGFTNDWCKFIPALELIYETSIHSSTGKTPEMLEKGWNPRLSYDTLRNDLEDIHPTASSFKRMFDKAKNHANRCMQKFSNMKKKDGIKSINHLNSK</sequence>
<organism evidence="1 2">
    <name type="scientific">Austropuccinia psidii MF-1</name>
    <dbReference type="NCBI Taxonomy" id="1389203"/>
    <lineage>
        <taxon>Eukaryota</taxon>
        <taxon>Fungi</taxon>
        <taxon>Dikarya</taxon>
        <taxon>Basidiomycota</taxon>
        <taxon>Pucciniomycotina</taxon>
        <taxon>Pucciniomycetes</taxon>
        <taxon>Pucciniales</taxon>
        <taxon>Sphaerophragmiaceae</taxon>
        <taxon>Austropuccinia</taxon>
    </lineage>
</organism>
<evidence type="ECO:0008006" key="3">
    <source>
        <dbReference type="Google" id="ProtNLM"/>
    </source>
</evidence>
<name>A0A9Q3PQ51_9BASI</name>
<accession>A0A9Q3PQ51</accession>
<dbReference type="Gene3D" id="3.30.420.10">
    <property type="entry name" value="Ribonuclease H-like superfamily/Ribonuclease H"/>
    <property type="match status" value="1"/>
</dbReference>
<dbReference type="InterPro" id="IPR036397">
    <property type="entry name" value="RNaseH_sf"/>
</dbReference>
<evidence type="ECO:0000313" key="1">
    <source>
        <dbReference type="EMBL" id="MBW0568881.1"/>
    </source>
</evidence>
<protein>
    <recommendedName>
        <fullName evidence="3">Integrase catalytic domain-containing protein</fullName>
    </recommendedName>
</protein>